<evidence type="ECO:0000313" key="2">
    <source>
        <dbReference type="Proteomes" id="UP000640274"/>
    </source>
</evidence>
<dbReference type="Gene3D" id="1.25.40.10">
    <property type="entry name" value="Tetratricopeptide repeat domain"/>
    <property type="match status" value="1"/>
</dbReference>
<reference evidence="1" key="1">
    <citation type="submission" date="2020-12" db="EMBL/GenBank/DDBJ databases">
        <authorList>
            <person name="Huq M.A."/>
        </authorList>
    </citation>
    <scope>NUCLEOTIDE SEQUENCE</scope>
    <source>
        <strain evidence="1">MAHUQ-46</strain>
    </source>
</reference>
<dbReference type="InterPro" id="IPR018708">
    <property type="entry name" value="DUF2225"/>
</dbReference>
<comment type="caution">
    <text evidence="1">The sequence shown here is derived from an EMBL/GenBank/DDBJ whole genome shotgun (WGS) entry which is preliminary data.</text>
</comment>
<dbReference type="RefSeq" id="WP_199018967.1">
    <property type="nucleotide sequence ID" value="NZ_JAELUP010000027.1"/>
</dbReference>
<dbReference type="Proteomes" id="UP000640274">
    <property type="component" value="Unassembled WGS sequence"/>
</dbReference>
<sequence>MITSKEALDPLYTTNVRCVCCETPFTTSRMRPSFKKVIRADSDFCSYYSDDNNPDYYVVRVCPYCGFASTENSTASLTEGQKSNYLANLGLNWEPREYGGKRTLSQAMECYKIALLCAQSIEEKPRIIAGLLQHIAWLYRYMGDEQQERRFLRFALDAYIRVYEVDVNSINNAKLMYLIGELHRRLQDYNDAVKWFSRVIHNKKIIDGAMIHRSREQWQILREEMLANKMELPEAMQQ</sequence>
<dbReference type="InterPro" id="IPR011990">
    <property type="entry name" value="TPR-like_helical_dom_sf"/>
</dbReference>
<dbReference type="EMBL" id="JAELUP010000027">
    <property type="protein sequence ID" value="MBJ6361417.1"/>
    <property type="molecule type" value="Genomic_DNA"/>
</dbReference>
<dbReference type="Pfam" id="PF09986">
    <property type="entry name" value="DUF2225"/>
    <property type="match status" value="1"/>
</dbReference>
<protein>
    <submittedName>
        <fullName evidence="1">DUF2225 domain-containing protein</fullName>
    </submittedName>
</protein>
<evidence type="ECO:0000313" key="1">
    <source>
        <dbReference type="EMBL" id="MBJ6361417.1"/>
    </source>
</evidence>
<dbReference type="SUPFAM" id="SSF81901">
    <property type="entry name" value="HCP-like"/>
    <property type="match status" value="1"/>
</dbReference>
<organism evidence="1 2">
    <name type="scientific">Paenibacillus roseus</name>
    <dbReference type="NCBI Taxonomy" id="2798579"/>
    <lineage>
        <taxon>Bacteria</taxon>
        <taxon>Bacillati</taxon>
        <taxon>Bacillota</taxon>
        <taxon>Bacilli</taxon>
        <taxon>Bacillales</taxon>
        <taxon>Paenibacillaceae</taxon>
        <taxon>Paenibacillus</taxon>
    </lineage>
</organism>
<dbReference type="AlphaFoldDB" id="A0A934J6R7"/>
<proteinExistence type="predicted"/>
<accession>A0A934J6R7</accession>
<gene>
    <name evidence="1" type="ORF">JFN88_08880</name>
</gene>
<keyword evidence="2" id="KW-1185">Reference proteome</keyword>
<name>A0A934J6R7_9BACL</name>